<gene>
    <name evidence="1" type="ORF">QAD02_013917</name>
</gene>
<comment type="caution">
    <text evidence="1">The sequence shown here is derived from an EMBL/GenBank/DDBJ whole genome shotgun (WGS) entry which is preliminary data.</text>
</comment>
<organism evidence="1 2">
    <name type="scientific">Eretmocerus hayati</name>
    <dbReference type="NCBI Taxonomy" id="131215"/>
    <lineage>
        <taxon>Eukaryota</taxon>
        <taxon>Metazoa</taxon>
        <taxon>Ecdysozoa</taxon>
        <taxon>Arthropoda</taxon>
        <taxon>Hexapoda</taxon>
        <taxon>Insecta</taxon>
        <taxon>Pterygota</taxon>
        <taxon>Neoptera</taxon>
        <taxon>Endopterygota</taxon>
        <taxon>Hymenoptera</taxon>
        <taxon>Apocrita</taxon>
        <taxon>Proctotrupomorpha</taxon>
        <taxon>Chalcidoidea</taxon>
        <taxon>Aphelinidae</taxon>
        <taxon>Aphelininae</taxon>
        <taxon>Eretmocerus</taxon>
    </lineage>
</organism>
<keyword evidence="2" id="KW-1185">Reference proteome</keyword>
<dbReference type="Proteomes" id="UP001239111">
    <property type="component" value="Chromosome 2"/>
</dbReference>
<proteinExistence type="predicted"/>
<name>A0ACC2P3H7_9HYME</name>
<accession>A0ACC2P3H7</accession>
<sequence>MPTTRRSIADEDRADVSAQALLERIENLQQSNQSDEKKKPQEWQTRSLSSSSTEKDPRKPLQKPKPKPRAQKPPEAKEAEKLAKAAAKEYENDVDVLSLVEEIESSGNSQ</sequence>
<evidence type="ECO:0000313" key="2">
    <source>
        <dbReference type="Proteomes" id="UP001239111"/>
    </source>
</evidence>
<dbReference type="EMBL" id="CM056742">
    <property type="protein sequence ID" value="KAJ8678130.1"/>
    <property type="molecule type" value="Genomic_DNA"/>
</dbReference>
<protein>
    <submittedName>
        <fullName evidence="1">Uncharacterized protein</fullName>
    </submittedName>
</protein>
<evidence type="ECO:0000313" key="1">
    <source>
        <dbReference type="EMBL" id="KAJ8678130.1"/>
    </source>
</evidence>
<reference evidence="1" key="1">
    <citation type="submission" date="2023-04" db="EMBL/GenBank/DDBJ databases">
        <title>A chromosome-level genome assembly of the parasitoid wasp Eretmocerus hayati.</title>
        <authorList>
            <person name="Zhong Y."/>
            <person name="Liu S."/>
            <person name="Liu Y."/>
        </authorList>
    </citation>
    <scope>NUCLEOTIDE SEQUENCE</scope>
    <source>
        <strain evidence="1">ZJU_SS_LIU_2023</strain>
    </source>
</reference>